<dbReference type="Proteomes" id="UP000292052">
    <property type="component" value="Unassembled WGS sequence"/>
</dbReference>
<keyword evidence="3" id="KW-0677">Repeat</keyword>
<gene>
    <name evidence="12" type="ORF">BDFB_005539</name>
</gene>
<evidence type="ECO:0000256" key="10">
    <source>
        <dbReference type="SAM" id="MobiDB-lite"/>
    </source>
</evidence>
<dbReference type="GO" id="GO:0071035">
    <property type="term" value="P:nuclear polyadenylation-dependent rRNA catabolic process"/>
    <property type="evidence" value="ECO:0007669"/>
    <property type="project" value="TreeGrafter"/>
</dbReference>
<dbReference type="GO" id="GO:0071038">
    <property type="term" value="P:TRAMP-dependent tRNA surveillance pathway"/>
    <property type="evidence" value="ECO:0007669"/>
    <property type="project" value="TreeGrafter"/>
</dbReference>
<evidence type="ECO:0000313" key="13">
    <source>
        <dbReference type="Proteomes" id="UP000292052"/>
    </source>
</evidence>
<comment type="subcellular location">
    <subcellularLocation>
        <location evidence="1">Nucleus</location>
    </subcellularLocation>
</comment>
<evidence type="ECO:0000256" key="2">
    <source>
        <dbReference type="ARBA" id="ARBA00022723"/>
    </source>
</evidence>
<keyword evidence="6" id="KW-0539">Nucleus</keyword>
<evidence type="ECO:0000256" key="1">
    <source>
        <dbReference type="ARBA" id="ARBA00004123"/>
    </source>
</evidence>
<evidence type="ECO:0000256" key="7">
    <source>
        <dbReference type="ARBA" id="ARBA00041190"/>
    </source>
</evidence>
<feature type="non-terminal residue" evidence="12">
    <location>
        <position position="1"/>
    </location>
</feature>
<keyword evidence="13" id="KW-1185">Reference proteome</keyword>
<dbReference type="GO" id="GO:0071036">
    <property type="term" value="P:nuclear polyadenylation-dependent snoRNA catabolic process"/>
    <property type="evidence" value="ECO:0007669"/>
    <property type="project" value="TreeGrafter"/>
</dbReference>
<evidence type="ECO:0000259" key="11">
    <source>
        <dbReference type="PROSITE" id="PS50158"/>
    </source>
</evidence>
<evidence type="ECO:0000313" key="12">
    <source>
        <dbReference type="EMBL" id="RZB40616.1"/>
    </source>
</evidence>
<protein>
    <recommendedName>
        <fullName evidence="7">Zinc finger CCHC domain-containing protein 7</fullName>
    </recommendedName>
    <alternativeName>
        <fullName evidence="8">TRAMP-like complex RNA-binding factor ZCCHC7</fullName>
    </alternativeName>
</protein>
<feature type="region of interest" description="Disordered" evidence="10">
    <location>
        <begin position="411"/>
        <end position="453"/>
    </location>
</feature>
<evidence type="ECO:0000256" key="6">
    <source>
        <dbReference type="ARBA" id="ARBA00023242"/>
    </source>
</evidence>
<evidence type="ECO:0000256" key="3">
    <source>
        <dbReference type="ARBA" id="ARBA00022737"/>
    </source>
</evidence>
<keyword evidence="2" id="KW-0479">Metal-binding</keyword>
<evidence type="ECO:0000256" key="4">
    <source>
        <dbReference type="ARBA" id="ARBA00022771"/>
    </source>
</evidence>
<dbReference type="PANTHER" id="PTHR46543">
    <property type="entry name" value="ZINC FINGER CCHC DOMAIN-CONTAINING PROTEIN 7"/>
    <property type="match status" value="1"/>
</dbReference>
<dbReference type="GO" id="GO:0031499">
    <property type="term" value="C:TRAMP complex"/>
    <property type="evidence" value="ECO:0007669"/>
    <property type="project" value="TreeGrafter"/>
</dbReference>
<dbReference type="InterPro" id="IPR051644">
    <property type="entry name" value="TRAMP_AT-DNA-binding"/>
</dbReference>
<evidence type="ECO:0000256" key="8">
    <source>
        <dbReference type="ARBA" id="ARBA00043023"/>
    </source>
</evidence>
<dbReference type="GO" id="GO:0008270">
    <property type="term" value="F:zinc ion binding"/>
    <property type="evidence" value="ECO:0007669"/>
    <property type="project" value="UniProtKB-KW"/>
</dbReference>
<feature type="domain" description="CCHC-type" evidence="11">
    <location>
        <begin position="588"/>
        <end position="604"/>
    </location>
</feature>
<dbReference type="SUPFAM" id="SSF57756">
    <property type="entry name" value="Retrovirus zinc finger-like domains"/>
    <property type="match status" value="1"/>
</dbReference>
<name>A0A482VBI9_ASBVE</name>
<dbReference type="GO" id="GO:0071037">
    <property type="term" value="P:nuclear polyadenylation-dependent snRNA catabolic process"/>
    <property type="evidence" value="ECO:0007669"/>
    <property type="project" value="TreeGrafter"/>
</dbReference>
<dbReference type="PANTHER" id="PTHR46543:SF1">
    <property type="entry name" value="ZINC FINGER CCHC DOMAIN-CONTAINING PROTEIN 7"/>
    <property type="match status" value="1"/>
</dbReference>
<dbReference type="AlphaFoldDB" id="A0A482VBI9"/>
<evidence type="ECO:0000256" key="5">
    <source>
        <dbReference type="ARBA" id="ARBA00022833"/>
    </source>
</evidence>
<dbReference type="GO" id="GO:0071039">
    <property type="term" value="P:nuclear polyadenylation-dependent CUT catabolic process"/>
    <property type="evidence" value="ECO:0007669"/>
    <property type="project" value="TreeGrafter"/>
</dbReference>
<dbReference type="STRING" id="1661398.A0A482VBI9"/>
<feature type="non-terminal residue" evidence="12">
    <location>
        <position position="996"/>
    </location>
</feature>
<feature type="domain" description="CCHC-type" evidence="11">
    <location>
        <begin position="566"/>
        <end position="583"/>
    </location>
</feature>
<comment type="caution">
    <text evidence="12">The sequence shown here is derived from an EMBL/GenBank/DDBJ whole genome shotgun (WGS) entry which is preliminary data.</text>
</comment>
<reference evidence="12 13" key="1">
    <citation type="submission" date="2017-03" db="EMBL/GenBank/DDBJ databases">
        <title>Genome of the blue death feigning beetle - Asbolus verrucosus.</title>
        <authorList>
            <person name="Rider S.D."/>
        </authorList>
    </citation>
    <scope>NUCLEOTIDE SEQUENCE [LARGE SCALE GENOMIC DNA]</scope>
    <source>
        <strain evidence="12">Butters</strain>
        <tissue evidence="12">Head and leg muscle</tissue>
    </source>
</reference>
<dbReference type="SMART" id="SM00343">
    <property type="entry name" value="ZnF_C2HC"/>
    <property type="match status" value="3"/>
</dbReference>
<dbReference type="InterPro" id="IPR036875">
    <property type="entry name" value="Znf_CCHC_sf"/>
</dbReference>
<dbReference type="PROSITE" id="PS50158">
    <property type="entry name" value="ZF_CCHC"/>
    <property type="match status" value="2"/>
</dbReference>
<dbReference type="Gene3D" id="4.10.60.10">
    <property type="entry name" value="Zinc finger, CCHC-type"/>
    <property type="match status" value="2"/>
</dbReference>
<dbReference type="GO" id="GO:0003723">
    <property type="term" value="F:RNA binding"/>
    <property type="evidence" value="ECO:0007669"/>
    <property type="project" value="TreeGrafter"/>
</dbReference>
<sequence>NDLELEEIESHLYSQIYHSNEGIEQDLGTLSLENLQKPENNMKKPNRYFQNGPKNTGSKFQNRFVLATQPNLKSSVSNDFDQTQGIYSKDYARPHKRDISINQLVVFSPQQTPIVCVSNPNSNRQKKLKWKVAKWRAKSREKRRNRKLAKLGILQSNDVDKANKNAECDIITVSDSDGESCVEIPNDWPLVSVTDSDDEVRNALKDEQIKESNNITTKNDENLSETLTDDVIFVEPVNVPIEIINLDEEVDNRVQKSCDDVNTHADVETSSVTSSNSFLINYSPNKSKVVNSFHQERKELLDTPDSASNDFMNNSGVELNQTNFNFSLHGSDFKNDKFLRPAVPTETCETESSSSTTDMNALNSIKTIVFNEVEFPKDDIFADANLEKENSAIEKSSSKLEDCNGEAVENDIKQKKRKSGQFLEDANENSENNQSKKKIKMKKKKNVAEKPNDDDLKNIQELQPTADEDVILIESSGKENEPHIISDSESNLSSFDAQDDIQLINCEVPHLQNCSSLSSSTHQPKYVADLTNHTLEEVQRTLSSDPKLWAILDSDRMPARMDNRGRRCNKCRERGHMAIRCPNKVVPKCSLCGESGHFEPRCPNRICTQCGERSPYSTTICKFCFKFRNHQCQICFMTGHSANTCPDMWRRYHLTTIEGPLISYDGPILKPSNRLWCSGCARSGHLEYTCRFFKSVYPPSDPHIKSYEDVYQHSLHPGPGEQAEQVNLPLYFGVDQFGGNYLAPPMANQQPVFPFSYNQSNNFVMDSFPNHQFRTMYPQNGAFINNVGSFFGHGSGDVYLPRRADVVPNRNNQAAQNQDRNQFYFEDNLPNFISFDTAAPNNNNYNQMASEGQYYNGQNNDSAPDAVVNNKFKKGTVRQHRQIKQNGAVFFSSPAENIQQFLNSELNHLFRLGCRIQDTVKNLKKIHLEPNGRRNNYYKTLNMVLFGIYKLNDGEKHLVKLKTFKMKQLKAKLSQERRQDLYRSYCYIFGIGRHGG</sequence>
<proteinExistence type="predicted"/>
<feature type="compositionally biased region" description="Basic residues" evidence="10">
    <location>
        <begin position="435"/>
        <end position="445"/>
    </location>
</feature>
<organism evidence="12 13">
    <name type="scientific">Asbolus verrucosus</name>
    <name type="common">Desert ironclad beetle</name>
    <dbReference type="NCBI Taxonomy" id="1661398"/>
    <lineage>
        <taxon>Eukaryota</taxon>
        <taxon>Metazoa</taxon>
        <taxon>Ecdysozoa</taxon>
        <taxon>Arthropoda</taxon>
        <taxon>Hexapoda</taxon>
        <taxon>Insecta</taxon>
        <taxon>Pterygota</taxon>
        <taxon>Neoptera</taxon>
        <taxon>Endopterygota</taxon>
        <taxon>Coleoptera</taxon>
        <taxon>Polyphaga</taxon>
        <taxon>Cucujiformia</taxon>
        <taxon>Tenebrionidae</taxon>
        <taxon>Pimeliinae</taxon>
        <taxon>Asbolus</taxon>
    </lineage>
</organism>
<dbReference type="GO" id="GO:0071031">
    <property type="term" value="P:nuclear mRNA surveillance of mRNA 3'-end processing"/>
    <property type="evidence" value="ECO:0007669"/>
    <property type="project" value="TreeGrafter"/>
</dbReference>
<dbReference type="InterPro" id="IPR001878">
    <property type="entry name" value="Znf_CCHC"/>
</dbReference>
<evidence type="ECO:0000256" key="9">
    <source>
        <dbReference type="PROSITE-ProRule" id="PRU00047"/>
    </source>
</evidence>
<keyword evidence="5" id="KW-0862">Zinc</keyword>
<keyword evidence="4 9" id="KW-0863">Zinc-finger</keyword>
<dbReference type="OrthoDB" id="7608935at2759"/>
<dbReference type="EMBL" id="QDEB01117291">
    <property type="protein sequence ID" value="RZB40616.1"/>
    <property type="molecule type" value="Genomic_DNA"/>
</dbReference>
<accession>A0A482VBI9</accession>